<evidence type="ECO:0000256" key="8">
    <source>
        <dbReference type="ARBA" id="ARBA00023136"/>
    </source>
</evidence>
<evidence type="ECO:0000256" key="3">
    <source>
        <dbReference type="ARBA" id="ARBA00004687"/>
    </source>
</evidence>
<dbReference type="GeneID" id="27702291"/>
<keyword evidence="9" id="KW-0808">Transferase</keyword>
<dbReference type="HOGENOM" id="CLU_020802_2_2_1"/>
<dbReference type="AlphaFoldDB" id="A0A0D2H9K9"/>
<dbReference type="GO" id="GO:0072659">
    <property type="term" value="P:protein localization to plasma membrane"/>
    <property type="evidence" value="ECO:0007669"/>
    <property type="project" value="TreeGrafter"/>
</dbReference>
<evidence type="ECO:0000313" key="11">
    <source>
        <dbReference type="Proteomes" id="UP000053789"/>
    </source>
</evidence>
<dbReference type="UniPathway" id="UPA00196"/>
<dbReference type="InterPro" id="IPR009447">
    <property type="entry name" value="PIGW/GWT1"/>
</dbReference>
<protein>
    <recommendedName>
        <fullName evidence="9">GPI-anchored wall transfer protein</fullName>
        <ecNumber evidence="9">2.3.-.-</ecNumber>
    </recommendedName>
</protein>
<feature type="transmembrane region" description="Helical" evidence="9">
    <location>
        <begin position="177"/>
        <end position="199"/>
    </location>
</feature>
<evidence type="ECO:0000256" key="7">
    <source>
        <dbReference type="ARBA" id="ARBA00022989"/>
    </source>
</evidence>
<keyword evidence="6 9" id="KW-0812">Transmembrane</keyword>
<keyword evidence="5 9" id="KW-0337">GPI-anchor biosynthesis</keyword>
<accession>A0A0D2H9K9</accession>
<dbReference type="EMBL" id="KN846994">
    <property type="protein sequence ID" value="KIW89933.1"/>
    <property type="molecule type" value="Genomic_DNA"/>
</dbReference>
<dbReference type="PANTHER" id="PTHR20661:SF0">
    <property type="entry name" value="PHOSPHATIDYLINOSITOL-GLYCAN BIOSYNTHESIS CLASS W PROTEIN"/>
    <property type="match status" value="1"/>
</dbReference>
<dbReference type="PIRSF" id="PIRSF017321">
    <property type="entry name" value="GWT1"/>
    <property type="match status" value="1"/>
</dbReference>
<dbReference type="GO" id="GO:0032216">
    <property type="term" value="F:glucosaminyl-phosphatidylinositol O-acyltransferase activity"/>
    <property type="evidence" value="ECO:0007669"/>
    <property type="project" value="TreeGrafter"/>
</dbReference>
<dbReference type="Pfam" id="PF06423">
    <property type="entry name" value="GWT1"/>
    <property type="match status" value="1"/>
</dbReference>
<dbReference type="OrthoDB" id="15270at2759"/>
<feature type="transmembrane region" description="Helical" evidence="9">
    <location>
        <begin position="57"/>
        <end position="77"/>
    </location>
</feature>
<proteinExistence type="inferred from homology"/>
<feature type="transmembrane region" description="Helical" evidence="9">
    <location>
        <begin position="408"/>
        <end position="426"/>
    </location>
</feature>
<dbReference type="RefSeq" id="XP_016616602.1">
    <property type="nucleotide sequence ID" value="XM_016767086.1"/>
</dbReference>
<evidence type="ECO:0000256" key="5">
    <source>
        <dbReference type="ARBA" id="ARBA00022502"/>
    </source>
</evidence>
<keyword evidence="7 9" id="KW-1133">Transmembrane helix</keyword>
<comment type="function">
    <text evidence="1">Probable acetyltransferase, which acetylates the inositol ring of phosphatidylinositol during biosynthesis of GPI-anchor.</text>
</comment>
<evidence type="ECO:0000256" key="2">
    <source>
        <dbReference type="ARBA" id="ARBA00004477"/>
    </source>
</evidence>
<keyword evidence="11" id="KW-1185">Reference proteome</keyword>
<evidence type="ECO:0000256" key="1">
    <source>
        <dbReference type="ARBA" id="ARBA00002531"/>
    </source>
</evidence>
<organism evidence="10 11">
    <name type="scientific">Cladophialophora bantiana (strain ATCC 10958 / CBS 173.52 / CDC B-1940 / NIH 8579)</name>
    <name type="common">Xylohypha bantiana</name>
    <dbReference type="NCBI Taxonomy" id="1442370"/>
    <lineage>
        <taxon>Eukaryota</taxon>
        <taxon>Fungi</taxon>
        <taxon>Dikarya</taxon>
        <taxon>Ascomycota</taxon>
        <taxon>Pezizomycotina</taxon>
        <taxon>Eurotiomycetes</taxon>
        <taxon>Chaetothyriomycetidae</taxon>
        <taxon>Chaetothyriales</taxon>
        <taxon>Herpotrichiellaceae</taxon>
        <taxon>Cladophialophora</taxon>
    </lineage>
</organism>
<feature type="transmembrane region" description="Helical" evidence="9">
    <location>
        <begin position="370"/>
        <end position="388"/>
    </location>
</feature>
<dbReference type="EC" id="2.3.-.-" evidence="9"/>
<evidence type="ECO:0000256" key="6">
    <source>
        <dbReference type="ARBA" id="ARBA00022692"/>
    </source>
</evidence>
<comment type="similarity">
    <text evidence="4 9">Belongs to the PIGW family.</text>
</comment>
<feature type="transmembrane region" description="Helical" evidence="9">
    <location>
        <begin position="484"/>
        <end position="504"/>
    </location>
</feature>
<gene>
    <name evidence="10" type="ORF">Z519_09363</name>
</gene>
<evidence type="ECO:0000256" key="9">
    <source>
        <dbReference type="RuleBase" id="RU280819"/>
    </source>
</evidence>
<comment type="subcellular location">
    <subcellularLocation>
        <location evidence="2 9">Endoplasmic reticulum membrane</location>
        <topology evidence="2 9">Multi-pass membrane protein</topology>
    </subcellularLocation>
</comment>
<feature type="transmembrane region" description="Helical" evidence="9">
    <location>
        <begin position="148"/>
        <end position="165"/>
    </location>
</feature>
<name>A0A0D2H9K9_CLAB1</name>
<feature type="transmembrane region" description="Helical" evidence="9">
    <location>
        <begin position="83"/>
        <end position="99"/>
    </location>
</feature>
<reference evidence="10" key="1">
    <citation type="submission" date="2015-01" db="EMBL/GenBank/DDBJ databases">
        <title>The Genome Sequence of Cladophialophora bantiana CBS 173.52.</title>
        <authorList>
            <consortium name="The Broad Institute Genomics Platform"/>
            <person name="Cuomo C."/>
            <person name="de Hoog S."/>
            <person name="Gorbushina A."/>
            <person name="Stielow B."/>
            <person name="Teixiera M."/>
            <person name="Abouelleil A."/>
            <person name="Chapman S.B."/>
            <person name="Priest M."/>
            <person name="Young S.K."/>
            <person name="Wortman J."/>
            <person name="Nusbaum C."/>
            <person name="Birren B."/>
        </authorList>
    </citation>
    <scope>NUCLEOTIDE SEQUENCE [LARGE SCALE GENOMIC DNA]</scope>
    <source>
        <strain evidence="10">CBS 173.52</strain>
    </source>
</reference>
<comment type="function">
    <text evidence="9">A acetyltransferase, which acetylates the inositol ring of phosphatidylinositol during biosynthesis of GPI-anchor.</text>
</comment>
<sequence length="513" mass="56177">MATASAASYKARKEAFVSNLYGSSLTEINLVTLVAAAAVFLWTALQRRHSFFTPYTPVALLADFLLNVCAILFAVTLYSSTPLVLSVILITPGALLTFLKTGGQSTTSASDAPAKVNPRSVNGAAASTSNAPPILPVRPFLTHYRGSMLVVTCLAILAVDFPIFPRRYAKVETWGTSLMDLGVGSFVFSAGVVSARAVVRARTGVQALPSPNTKFVSRFIQALRHSIPLFILGFIRLYSVKGLDYAEHVTEYGVHWNFFFTLALLPPFVEISDSVTRRMFKSYETFALTLAVIYELILNNTDLLSYILISPRGPDLLSKNREGVFSFAGYLAIFLAGRGTGMLAVQFNEPVPKNSKQSSPKELTRRERRSVLNGLLIKSLIYVFLYWLTTSLYTFNLTVSRRLANLPYVLWVVAFNNAQLFLFGLVEDCGPSFSYKAEDKDIVRSATSRILAVFNNNGLVIFLVANLLTGLVNLSFNTLDMRPLSAMGLLMGYAVLVTGVALGLDKSGVKIKL</sequence>
<comment type="pathway">
    <text evidence="3 9">Glycolipid biosynthesis; glycosylphosphatidylinositol-anchor biosynthesis.</text>
</comment>
<dbReference type="Proteomes" id="UP000053789">
    <property type="component" value="Unassembled WGS sequence"/>
</dbReference>
<dbReference type="GO" id="GO:0005789">
    <property type="term" value="C:endoplasmic reticulum membrane"/>
    <property type="evidence" value="ECO:0007669"/>
    <property type="project" value="UniProtKB-SubCell"/>
</dbReference>
<feature type="transmembrane region" description="Helical" evidence="9">
    <location>
        <begin position="28"/>
        <end position="45"/>
    </location>
</feature>
<evidence type="ECO:0000256" key="4">
    <source>
        <dbReference type="ARBA" id="ARBA00007559"/>
    </source>
</evidence>
<keyword evidence="9" id="KW-0012">Acyltransferase</keyword>
<dbReference type="PANTHER" id="PTHR20661">
    <property type="entry name" value="PHOSPHATIDYLINOSITOL-GLYCAN BIOSYNTHESIS CLASS W PROTEIN"/>
    <property type="match status" value="1"/>
</dbReference>
<feature type="transmembrane region" description="Helical" evidence="9">
    <location>
        <begin position="287"/>
        <end position="309"/>
    </location>
</feature>
<keyword evidence="9" id="KW-0256">Endoplasmic reticulum</keyword>
<feature type="transmembrane region" description="Helical" evidence="9">
    <location>
        <begin position="450"/>
        <end position="472"/>
    </location>
</feature>
<evidence type="ECO:0000313" key="10">
    <source>
        <dbReference type="EMBL" id="KIW89933.1"/>
    </source>
</evidence>
<feature type="transmembrane region" description="Helical" evidence="9">
    <location>
        <begin position="329"/>
        <end position="349"/>
    </location>
</feature>
<keyword evidence="8 9" id="KW-0472">Membrane</keyword>
<dbReference type="GO" id="GO:0006506">
    <property type="term" value="P:GPI anchor biosynthetic process"/>
    <property type="evidence" value="ECO:0007669"/>
    <property type="project" value="UniProtKB-UniPathway"/>
</dbReference>